<dbReference type="Pfam" id="PF13735">
    <property type="entry name" value="tRNA_NucTran2_2"/>
    <property type="match status" value="1"/>
</dbReference>
<dbReference type="EMBL" id="FOZC01000001">
    <property type="protein sequence ID" value="SFR64925.1"/>
    <property type="molecule type" value="Genomic_DNA"/>
</dbReference>
<evidence type="ECO:0000256" key="1">
    <source>
        <dbReference type="ARBA" id="ARBA00001946"/>
    </source>
</evidence>
<keyword evidence="8 9" id="KW-0694">RNA-binding</keyword>
<gene>
    <name evidence="13" type="ORF">SAMN02910262_00282</name>
</gene>
<evidence type="ECO:0000256" key="2">
    <source>
        <dbReference type="ARBA" id="ARBA00022679"/>
    </source>
</evidence>
<keyword evidence="2 9" id="KW-0808">Transferase</keyword>
<protein>
    <submittedName>
        <fullName evidence="13">tRNA nucleotidyltransferase (CCA-adding enzyme)</fullName>
    </submittedName>
</protein>
<dbReference type="NCBIfam" id="NF009814">
    <property type="entry name" value="PRK13299.1"/>
    <property type="match status" value="1"/>
</dbReference>
<keyword evidence="4" id="KW-0548">Nucleotidyltransferase</keyword>
<evidence type="ECO:0000256" key="5">
    <source>
        <dbReference type="ARBA" id="ARBA00022723"/>
    </source>
</evidence>
<accession>A0A1I6IDT4</accession>
<evidence type="ECO:0000259" key="12">
    <source>
        <dbReference type="Pfam" id="PF13735"/>
    </source>
</evidence>
<evidence type="ECO:0000256" key="8">
    <source>
        <dbReference type="ARBA" id="ARBA00022884"/>
    </source>
</evidence>
<dbReference type="GO" id="GO:0008033">
    <property type="term" value="P:tRNA processing"/>
    <property type="evidence" value="ECO:0007669"/>
    <property type="project" value="UniProtKB-KW"/>
</dbReference>
<dbReference type="GO" id="GO:0046872">
    <property type="term" value="F:metal ion binding"/>
    <property type="evidence" value="ECO:0007669"/>
    <property type="project" value="UniProtKB-KW"/>
</dbReference>
<dbReference type="Gene3D" id="1.10.3090.10">
    <property type="entry name" value="cca-adding enzyme, domain 2"/>
    <property type="match status" value="1"/>
</dbReference>
<dbReference type="Proteomes" id="UP000214760">
    <property type="component" value="Unassembled WGS sequence"/>
</dbReference>
<dbReference type="SUPFAM" id="SSF81891">
    <property type="entry name" value="Poly A polymerase C-terminal region-like"/>
    <property type="match status" value="1"/>
</dbReference>
<dbReference type="PANTHER" id="PTHR46173">
    <property type="entry name" value="CCA TRNA NUCLEOTIDYLTRANSFERASE 1, MITOCHONDRIAL"/>
    <property type="match status" value="1"/>
</dbReference>
<feature type="domain" description="Poly A polymerase head" evidence="10">
    <location>
        <begin position="24"/>
        <end position="144"/>
    </location>
</feature>
<reference evidence="13 14" key="1">
    <citation type="submission" date="2016-10" db="EMBL/GenBank/DDBJ databases">
        <authorList>
            <person name="de Groot N.N."/>
        </authorList>
    </citation>
    <scope>NUCLEOTIDE SEQUENCE [LARGE SCALE GENOMIC DNA]</scope>
    <source>
        <strain evidence="13 14">F</strain>
    </source>
</reference>
<dbReference type="Gene3D" id="1.10.246.80">
    <property type="match status" value="1"/>
</dbReference>
<evidence type="ECO:0000259" key="10">
    <source>
        <dbReference type="Pfam" id="PF01743"/>
    </source>
</evidence>
<keyword evidence="6" id="KW-0547">Nucleotide-binding</keyword>
<evidence type="ECO:0000256" key="7">
    <source>
        <dbReference type="ARBA" id="ARBA00022842"/>
    </source>
</evidence>
<feature type="domain" description="CCA-adding enzyme C-terminal" evidence="12">
    <location>
        <begin position="382"/>
        <end position="438"/>
    </location>
</feature>
<keyword evidence="3" id="KW-0819">tRNA processing</keyword>
<name>A0A1I6IDT4_9FIRM</name>
<dbReference type="PANTHER" id="PTHR46173:SF1">
    <property type="entry name" value="CCA TRNA NUCLEOTIDYLTRANSFERASE 1, MITOCHONDRIAL"/>
    <property type="match status" value="1"/>
</dbReference>
<dbReference type="InterPro" id="IPR032810">
    <property type="entry name" value="CCA-adding_enz_C"/>
</dbReference>
<comment type="similarity">
    <text evidence="9">Belongs to the tRNA nucleotidyltransferase/poly(A) polymerase family.</text>
</comment>
<dbReference type="InterPro" id="IPR043519">
    <property type="entry name" value="NT_sf"/>
</dbReference>
<keyword evidence="7" id="KW-0460">Magnesium</keyword>
<comment type="cofactor">
    <cofactor evidence="1">
        <name>Mg(2+)</name>
        <dbReference type="ChEBI" id="CHEBI:18420"/>
    </cofactor>
</comment>
<dbReference type="InterPro" id="IPR002646">
    <property type="entry name" value="PolA_pol_head_dom"/>
</dbReference>
<dbReference type="GO" id="GO:0016779">
    <property type="term" value="F:nucleotidyltransferase activity"/>
    <property type="evidence" value="ECO:0007669"/>
    <property type="project" value="UniProtKB-KW"/>
</dbReference>
<dbReference type="InterPro" id="IPR032828">
    <property type="entry name" value="PolyA_RNA-bd"/>
</dbReference>
<dbReference type="Pfam" id="PF01743">
    <property type="entry name" value="PolyA_pol"/>
    <property type="match status" value="1"/>
</dbReference>
<dbReference type="GO" id="GO:0000049">
    <property type="term" value="F:tRNA binding"/>
    <property type="evidence" value="ECO:0007669"/>
    <property type="project" value="TreeGrafter"/>
</dbReference>
<dbReference type="SUPFAM" id="SSF81301">
    <property type="entry name" value="Nucleotidyltransferase"/>
    <property type="match status" value="1"/>
</dbReference>
<evidence type="ECO:0000259" key="11">
    <source>
        <dbReference type="Pfam" id="PF12627"/>
    </source>
</evidence>
<dbReference type="AlphaFoldDB" id="A0A1I6IDT4"/>
<evidence type="ECO:0000313" key="13">
    <source>
        <dbReference type="EMBL" id="SFR64925.1"/>
    </source>
</evidence>
<dbReference type="CDD" id="cd05398">
    <property type="entry name" value="NT_ClassII-CCAase"/>
    <property type="match status" value="1"/>
</dbReference>
<dbReference type="GO" id="GO:0000166">
    <property type="term" value="F:nucleotide binding"/>
    <property type="evidence" value="ECO:0007669"/>
    <property type="project" value="UniProtKB-KW"/>
</dbReference>
<dbReference type="Pfam" id="PF12627">
    <property type="entry name" value="PolyA_pol_RNAbd"/>
    <property type="match status" value="1"/>
</dbReference>
<evidence type="ECO:0000256" key="6">
    <source>
        <dbReference type="ARBA" id="ARBA00022741"/>
    </source>
</evidence>
<keyword evidence="5" id="KW-0479">Metal-binding</keyword>
<proteinExistence type="inferred from homology"/>
<sequence length="445" mass="50091">MIKIQIPADVAWILGKMRSAGFEAYAVGGCVRDALLGKEPNDWDITTSAKPEETKRIFPKTIDTGLQHGTVTVMKNHVGYEITTYRIDGTYADGRHPDSVEFTSDLKEDLRRRDFTINAMAYSEETGIVDEFGGMDDLKNHVIRCVGNAMERFTEDALRILRAVRFSAQLGFEIEEETWNALSVIAPNLKNVSAERIQVELTKTLLSAHPERVMLVEKTGMTPFISKTFGRIFEEESNFTGTGHGGNTAVSGKSMVRSLYARLERAAALPQEKAVRWAALLAELEDKTAVQILREMKLDNDTIRSVKTLVGHFTDRFDWDTDFVSQAEHKNMAESKEKEYLARKFMSEISPELLDRLFLLIHTLDPDRGKMVDDAAALVDKIRKRGDCVSLKTMAVTGQDLIQKGVKPGPELGRILAEMFEKVLRDPAENEKEKLLRMLDDETAE</sequence>
<organism evidence="13 14">
    <name type="scientific">[Clostridium] aminophilum</name>
    <dbReference type="NCBI Taxonomy" id="1526"/>
    <lineage>
        <taxon>Bacteria</taxon>
        <taxon>Bacillati</taxon>
        <taxon>Bacillota</taxon>
        <taxon>Clostridia</taxon>
        <taxon>Lachnospirales</taxon>
        <taxon>Lachnospiraceae</taxon>
    </lineage>
</organism>
<dbReference type="InterPro" id="IPR050264">
    <property type="entry name" value="Bact_CCA-adding_enz_type3_sf"/>
</dbReference>
<evidence type="ECO:0000256" key="3">
    <source>
        <dbReference type="ARBA" id="ARBA00022694"/>
    </source>
</evidence>
<feature type="domain" description="tRNA nucleotidyltransferase/poly(A) polymerase RNA and SrmB- binding" evidence="11">
    <location>
        <begin position="171"/>
        <end position="222"/>
    </location>
</feature>
<evidence type="ECO:0000313" key="14">
    <source>
        <dbReference type="Proteomes" id="UP000214760"/>
    </source>
</evidence>
<dbReference type="Gene3D" id="3.30.460.10">
    <property type="entry name" value="Beta Polymerase, domain 2"/>
    <property type="match status" value="1"/>
</dbReference>
<evidence type="ECO:0000256" key="4">
    <source>
        <dbReference type="ARBA" id="ARBA00022695"/>
    </source>
</evidence>
<evidence type="ECO:0000256" key="9">
    <source>
        <dbReference type="RuleBase" id="RU003953"/>
    </source>
</evidence>